<evidence type="ECO:0000313" key="4">
    <source>
        <dbReference type="Proteomes" id="UP001623661"/>
    </source>
</evidence>
<sequence length="377" mass="41184">MLKWTHKTSLALMFLAALTIPSYKAGAVTAASISRSQAEQRALNMINLTWTYDKSKNNSISSTYSSMVTQPDQLNGISADEARGIPYNWGGHDSLDSSSYGASWTNFLDAVNKGAYTGNVNTTAGYGLIPGTSGIDCSGFVQSVFNISGDKLSTYSLFDNYFTKISLSQLKHMDILNRPGDHVLIFDRWGTLNGISGAYTYEATWDQVFGGIQGTKRYFVTMDDINNGYIPGRYINIVDDSIATSISLGKIINVNYAANFRTSPSTTASLAGTIPKDSIVNILNFSNGWYQITYNGQSGFIYGNLINSNLTGRYVAINNVYLLNIRASASASSSIYGTLARNQFAELLGSSQDGNWINIKLNGIQGYVYSDYIKYVN</sequence>
<feature type="signal peptide" evidence="1">
    <location>
        <begin position="1"/>
        <end position="25"/>
    </location>
</feature>
<feature type="domain" description="SH3b" evidence="2">
    <location>
        <begin position="247"/>
        <end position="309"/>
    </location>
</feature>
<evidence type="ECO:0000256" key="1">
    <source>
        <dbReference type="SAM" id="SignalP"/>
    </source>
</evidence>
<dbReference type="Gene3D" id="2.30.30.40">
    <property type="entry name" value="SH3 Domains"/>
    <property type="match status" value="2"/>
</dbReference>
<dbReference type="InterPro" id="IPR003646">
    <property type="entry name" value="SH3-like_bac-type"/>
</dbReference>
<dbReference type="RefSeq" id="WP_406764306.1">
    <property type="nucleotide sequence ID" value="NZ_JBJHZY010000001.1"/>
</dbReference>
<feature type="chain" id="PRO_5046520793" evidence="1">
    <location>
        <begin position="26"/>
        <end position="377"/>
    </location>
</feature>
<accession>A0ABW8TPS2</accession>
<dbReference type="PROSITE" id="PS51781">
    <property type="entry name" value="SH3B"/>
    <property type="match status" value="1"/>
</dbReference>
<name>A0ABW8TPS2_9CLOT</name>
<gene>
    <name evidence="3" type="ORF">ACJDUH_06310</name>
</gene>
<dbReference type="EMBL" id="JBJHZY010000001">
    <property type="protein sequence ID" value="MFL0267712.1"/>
    <property type="molecule type" value="Genomic_DNA"/>
</dbReference>
<dbReference type="InterPro" id="IPR052354">
    <property type="entry name" value="Cell_Wall_Dynamics_Protein"/>
</dbReference>
<keyword evidence="1" id="KW-0732">Signal</keyword>
<keyword evidence="4" id="KW-1185">Reference proteome</keyword>
<proteinExistence type="predicted"/>
<protein>
    <submittedName>
        <fullName evidence="3">SH3 domain-containing protein</fullName>
    </submittedName>
</protein>
<dbReference type="Pfam" id="PF08239">
    <property type="entry name" value="SH3_3"/>
    <property type="match status" value="2"/>
</dbReference>
<comment type="caution">
    <text evidence="3">The sequence shown here is derived from an EMBL/GenBank/DDBJ whole genome shotgun (WGS) entry which is preliminary data.</text>
</comment>
<evidence type="ECO:0000259" key="2">
    <source>
        <dbReference type="PROSITE" id="PS51781"/>
    </source>
</evidence>
<dbReference type="Proteomes" id="UP001623661">
    <property type="component" value="Unassembled WGS sequence"/>
</dbReference>
<dbReference type="SMART" id="SM00287">
    <property type="entry name" value="SH3b"/>
    <property type="match status" value="2"/>
</dbReference>
<evidence type="ECO:0000313" key="3">
    <source>
        <dbReference type="EMBL" id="MFL0267712.1"/>
    </source>
</evidence>
<organism evidence="3 4">
    <name type="scientific">Candidatus Clostridium radicumherbarum</name>
    <dbReference type="NCBI Taxonomy" id="3381662"/>
    <lineage>
        <taxon>Bacteria</taxon>
        <taxon>Bacillati</taxon>
        <taxon>Bacillota</taxon>
        <taxon>Clostridia</taxon>
        <taxon>Eubacteriales</taxon>
        <taxon>Clostridiaceae</taxon>
        <taxon>Clostridium</taxon>
    </lineage>
</organism>
<dbReference type="PANTHER" id="PTHR34408:SF1">
    <property type="entry name" value="GLYCOSYL HYDROLASE FAMILY 19 DOMAIN-CONTAINING PROTEIN HI_1415"/>
    <property type="match status" value="1"/>
</dbReference>
<dbReference type="Gene3D" id="3.90.1720.10">
    <property type="entry name" value="endopeptidase domain like (from Nostoc punctiforme)"/>
    <property type="match status" value="1"/>
</dbReference>
<dbReference type="PANTHER" id="PTHR34408">
    <property type="entry name" value="FAMILY PROTEIN, PUTATIVE-RELATED"/>
    <property type="match status" value="1"/>
</dbReference>
<reference evidence="3 4" key="1">
    <citation type="submission" date="2024-11" db="EMBL/GenBank/DDBJ databases">
        <authorList>
            <person name="Heng Y.C."/>
            <person name="Lim A.C.H."/>
            <person name="Lee J.K.Y."/>
            <person name="Kittelmann S."/>
        </authorList>
    </citation>
    <scope>NUCLEOTIDE SEQUENCE [LARGE SCALE GENOMIC DNA]</scope>
    <source>
        <strain evidence="3 4">WILCCON 0202</strain>
    </source>
</reference>